<keyword evidence="3" id="KW-1185">Reference proteome</keyword>
<evidence type="ECO:0000313" key="3">
    <source>
        <dbReference type="Proteomes" id="UP000092819"/>
    </source>
</evidence>
<keyword evidence="1" id="KW-1133">Transmembrane helix</keyword>
<sequence length="45" mass="4827">MNPTMNEETIMLCCNKAPKGGAPLGLLLKVTLGIGLLVFLLALWQ</sequence>
<protein>
    <submittedName>
        <fullName evidence="2">Uncharacterized protein</fullName>
    </submittedName>
</protein>
<evidence type="ECO:0000313" key="2">
    <source>
        <dbReference type="EMBL" id="SBT11661.1"/>
    </source>
</evidence>
<organism evidence="2 3">
    <name type="scientific">Vibrio celticus</name>
    <dbReference type="NCBI Taxonomy" id="446372"/>
    <lineage>
        <taxon>Bacteria</taxon>
        <taxon>Pseudomonadati</taxon>
        <taxon>Pseudomonadota</taxon>
        <taxon>Gammaproteobacteria</taxon>
        <taxon>Vibrionales</taxon>
        <taxon>Vibrionaceae</taxon>
        <taxon>Vibrio</taxon>
    </lineage>
</organism>
<feature type="transmembrane region" description="Helical" evidence="1">
    <location>
        <begin position="26"/>
        <end position="44"/>
    </location>
</feature>
<dbReference type="EMBL" id="FLQZ01000005">
    <property type="protein sequence ID" value="SBT11661.1"/>
    <property type="molecule type" value="Genomic_DNA"/>
</dbReference>
<name>A0A1C3J919_9VIBR</name>
<gene>
    <name evidence="2" type="ORF">VCE7224_00377</name>
</gene>
<dbReference type="AlphaFoldDB" id="A0A1C3J919"/>
<keyword evidence="1" id="KW-0472">Membrane</keyword>
<reference evidence="3" key="1">
    <citation type="submission" date="2016-06" db="EMBL/GenBank/DDBJ databases">
        <authorList>
            <person name="Rodrigo-Torres L."/>
            <person name="Arahal D.R."/>
        </authorList>
    </citation>
    <scope>NUCLEOTIDE SEQUENCE [LARGE SCALE GENOMIC DNA]</scope>
    <source>
        <strain evidence="3">CECT 7224</strain>
    </source>
</reference>
<dbReference type="Proteomes" id="UP000092819">
    <property type="component" value="Unassembled WGS sequence"/>
</dbReference>
<evidence type="ECO:0000256" key="1">
    <source>
        <dbReference type="SAM" id="Phobius"/>
    </source>
</evidence>
<proteinExistence type="predicted"/>
<accession>A0A1C3J919</accession>
<keyword evidence="1" id="KW-0812">Transmembrane</keyword>